<reference evidence="2 3" key="1">
    <citation type="submission" date="2016-06" db="EMBL/GenBank/DDBJ databases">
        <title>Revisiting the taxonomy of the Elizabethkingia Genus based on Whole-Genome Sequencing, Optical Mapping, and MALDI-TOF.</title>
        <authorList>
            <person name="Nicholson A.C."/>
        </authorList>
    </citation>
    <scope>NUCLEOTIDE SEQUENCE [LARGE SCALE GENOMIC DNA]</scope>
    <source>
        <strain evidence="2 3">G4070</strain>
    </source>
</reference>
<dbReference type="Gene3D" id="3.30.460.10">
    <property type="entry name" value="Beta Polymerase, domain 2"/>
    <property type="match status" value="1"/>
</dbReference>
<sequence length="250" mass="30048">MKKRMENSLKEFVDYWKSKDYVLGILLTGSHALGLQNENSDIDIRIIFNNTQQGTLKGIKGKISYFAESIEFVKKRMQQDFIRNMKFEARLFSIGKVLYKKDNTIDELIIIAQKFMTAPFRNIQYNRDVIILRLYSLSVNYKYLAQNESSKLYVYNYMTFMKLALHIYSWFLGYESFIDIKTDLILNNAQYREVNLWQDYPDRTFIELWTNCMEAEYNNEKVENIYNYLQSKMIEIEGKDFEVIREENFF</sequence>
<dbReference type="InterPro" id="IPR002934">
    <property type="entry name" value="Polymerase_NTP_transf_dom"/>
</dbReference>
<dbReference type="SUPFAM" id="SSF81301">
    <property type="entry name" value="Nucleotidyltransferase"/>
    <property type="match status" value="1"/>
</dbReference>
<name>A0A1T3MGC7_9FLAO</name>
<feature type="domain" description="Polymerase nucleotidyl transferase" evidence="1">
    <location>
        <begin position="9"/>
        <end position="70"/>
    </location>
</feature>
<evidence type="ECO:0000313" key="3">
    <source>
        <dbReference type="Proteomes" id="UP000190813"/>
    </source>
</evidence>
<dbReference type="EMBL" id="MAHX01000016">
    <property type="protein sequence ID" value="OPC63717.1"/>
    <property type="molecule type" value="Genomic_DNA"/>
</dbReference>
<proteinExistence type="predicted"/>
<evidence type="ECO:0000313" key="2">
    <source>
        <dbReference type="EMBL" id="OPC63717.1"/>
    </source>
</evidence>
<dbReference type="AlphaFoldDB" id="A0A1T3MGC7"/>
<organism evidence="2 3">
    <name type="scientific">Elizabethkingia occulta</name>
    <dbReference type="NCBI Taxonomy" id="1867263"/>
    <lineage>
        <taxon>Bacteria</taxon>
        <taxon>Pseudomonadati</taxon>
        <taxon>Bacteroidota</taxon>
        <taxon>Flavobacteriia</taxon>
        <taxon>Flavobacteriales</taxon>
        <taxon>Weeksellaceae</taxon>
        <taxon>Elizabethkingia</taxon>
    </lineage>
</organism>
<keyword evidence="3" id="KW-1185">Reference proteome</keyword>
<evidence type="ECO:0000259" key="1">
    <source>
        <dbReference type="Pfam" id="PF01909"/>
    </source>
</evidence>
<dbReference type="GO" id="GO:0016779">
    <property type="term" value="F:nucleotidyltransferase activity"/>
    <property type="evidence" value="ECO:0007669"/>
    <property type="project" value="InterPro"/>
</dbReference>
<dbReference type="RefSeq" id="WP_078772325.1">
    <property type="nucleotide sequence ID" value="NZ_JBKJBM010000006.1"/>
</dbReference>
<dbReference type="InterPro" id="IPR043519">
    <property type="entry name" value="NT_sf"/>
</dbReference>
<accession>A0A1T3MGC7</accession>
<dbReference type="Proteomes" id="UP000190813">
    <property type="component" value="Unassembled WGS sequence"/>
</dbReference>
<dbReference type="Pfam" id="PF01909">
    <property type="entry name" value="NTP_transf_2"/>
    <property type="match status" value="1"/>
</dbReference>
<protein>
    <recommendedName>
        <fullName evidence="1">Polymerase nucleotidyl transferase domain-containing protein</fullName>
    </recommendedName>
</protein>
<gene>
    <name evidence="2" type="ORF">BAZ10_06465</name>
</gene>
<comment type="caution">
    <text evidence="2">The sequence shown here is derived from an EMBL/GenBank/DDBJ whole genome shotgun (WGS) entry which is preliminary data.</text>
</comment>